<accession>A0A1E3L529</accession>
<dbReference type="RefSeq" id="WP_069327689.1">
    <property type="nucleotide sequence ID" value="NZ_MDER01000039.1"/>
</dbReference>
<dbReference type="EC" id="1.1.1.100" evidence="4"/>
<dbReference type="GO" id="GO:0004316">
    <property type="term" value="F:3-oxoacyl-[acyl-carrier-protein] reductase (NADPH) activity"/>
    <property type="evidence" value="ECO:0007669"/>
    <property type="project" value="UniProtKB-EC"/>
</dbReference>
<keyword evidence="2 4" id="KW-0560">Oxidoreductase</keyword>
<dbReference type="PATRIC" id="fig|1886670.3.peg.2305"/>
<dbReference type="AlphaFoldDB" id="A0A1E3L529"/>
<dbReference type="EMBL" id="MDER01000039">
    <property type="protein sequence ID" value="ODP28275.1"/>
    <property type="molecule type" value="Genomic_DNA"/>
</dbReference>
<dbReference type="GO" id="GO:0016020">
    <property type="term" value="C:membrane"/>
    <property type="evidence" value="ECO:0007669"/>
    <property type="project" value="TreeGrafter"/>
</dbReference>
<dbReference type="STRING" id="1886670.PTI45_02265"/>
<evidence type="ECO:0000256" key="3">
    <source>
        <dbReference type="RuleBase" id="RU000363"/>
    </source>
</evidence>
<evidence type="ECO:0000313" key="5">
    <source>
        <dbReference type="Proteomes" id="UP000094578"/>
    </source>
</evidence>
<sequence>MDIHHKTAIITGAGKGIGKAIAEALAKEGVQLGLLARTASDLEQLKAELTSTYDIQVFTATADIGNSEEARQAVASLAASLGRVDILINNAGIGSFGKMVDMDPAEWEQILRVNLMGTYYVTHELLPGMIAQESGDIINIASTAGERGFATGSAYCASKFAVMGMTESLMQEVRKFNIRVTALTPSTVNTPLAVNAGLPIGEEDRMMQPEDLAELVVAALKLPSRVLLKSAGLWTNNPQ</sequence>
<dbReference type="Gene3D" id="3.40.50.720">
    <property type="entry name" value="NAD(P)-binding Rossmann-like Domain"/>
    <property type="match status" value="1"/>
</dbReference>
<dbReference type="PANTHER" id="PTHR44196:SF1">
    <property type="entry name" value="DEHYDROGENASE_REDUCTASE SDR FAMILY MEMBER 7B"/>
    <property type="match status" value="1"/>
</dbReference>
<dbReference type="Pfam" id="PF00106">
    <property type="entry name" value="adh_short"/>
    <property type="match status" value="1"/>
</dbReference>
<dbReference type="InterPro" id="IPR002347">
    <property type="entry name" value="SDR_fam"/>
</dbReference>
<dbReference type="PANTHER" id="PTHR44196">
    <property type="entry name" value="DEHYDROGENASE/REDUCTASE SDR FAMILY MEMBER 7B"/>
    <property type="match status" value="1"/>
</dbReference>
<dbReference type="PRINTS" id="PR00080">
    <property type="entry name" value="SDRFAMILY"/>
</dbReference>
<name>A0A1E3L529_9BACL</name>
<dbReference type="PROSITE" id="PS00061">
    <property type="entry name" value="ADH_SHORT"/>
    <property type="match status" value="1"/>
</dbReference>
<evidence type="ECO:0000313" key="4">
    <source>
        <dbReference type="EMBL" id="ODP28275.1"/>
    </source>
</evidence>
<gene>
    <name evidence="4" type="ORF">PTI45_02265</name>
</gene>
<reference evidence="4 5" key="1">
    <citation type="submission" date="2016-08" db="EMBL/GenBank/DDBJ databases">
        <title>Genome sequencing of Paenibacillus sp. TI45-13ar, isolated from Korean traditional nuruk.</title>
        <authorList>
            <person name="Kim S.-J."/>
        </authorList>
    </citation>
    <scope>NUCLEOTIDE SEQUENCE [LARGE SCALE GENOMIC DNA]</scope>
    <source>
        <strain evidence="4 5">TI45-13ar</strain>
    </source>
</reference>
<proteinExistence type="inferred from homology"/>
<dbReference type="FunFam" id="3.40.50.720:FF:000047">
    <property type="entry name" value="NADP-dependent L-serine/L-allo-threonine dehydrogenase"/>
    <property type="match status" value="1"/>
</dbReference>
<evidence type="ECO:0000256" key="1">
    <source>
        <dbReference type="ARBA" id="ARBA00006484"/>
    </source>
</evidence>
<dbReference type="NCBIfam" id="NF005806">
    <property type="entry name" value="PRK07666.1"/>
    <property type="match status" value="1"/>
</dbReference>
<dbReference type="CDD" id="cd05233">
    <property type="entry name" value="SDR_c"/>
    <property type="match status" value="1"/>
</dbReference>
<protein>
    <submittedName>
        <fullName evidence="4">3-oxoacyl-[acyl-carrier-protein] reductase</fullName>
        <ecNumber evidence="4">1.1.1.100</ecNumber>
    </submittedName>
</protein>
<dbReference type="Proteomes" id="UP000094578">
    <property type="component" value="Unassembled WGS sequence"/>
</dbReference>
<dbReference type="PIRSF" id="PIRSF000126">
    <property type="entry name" value="11-beta-HSD1"/>
    <property type="match status" value="1"/>
</dbReference>
<organism evidence="4 5">
    <name type="scientific">Paenibacillus nuruki</name>
    <dbReference type="NCBI Taxonomy" id="1886670"/>
    <lineage>
        <taxon>Bacteria</taxon>
        <taxon>Bacillati</taxon>
        <taxon>Bacillota</taxon>
        <taxon>Bacilli</taxon>
        <taxon>Bacillales</taxon>
        <taxon>Paenibacillaceae</taxon>
        <taxon>Paenibacillus</taxon>
    </lineage>
</organism>
<dbReference type="InterPro" id="IPR020904">
    <property type="entry name" value="Sc_DH/Rdtase_CS"/>
</dbReference>
<keyword evidence="5" id="KW-1185">Reference proteome</keyword>
<dbReference type="SUPFAM" id="SSF51735">
    <property type="entry name" value="NAD(P)-binding Rossmann-fold domains"/>
    <property type="match status" value="1"/>
</dbReference>
<evidence type="ECO:0000256" key="2">
    <source>
        <dbReference type="ARBA" id="ARBA00023002"/>
    </source>
</evidence>
<comment type="caution">
    <text evidence="4">The sequence shown here is derived from an EMBL/GenBank/DDBJ whole genome shotgun (WGS) entry which is preliminary data.</text>
</comment>
<comment type="similarity">
    <text evidence="1 3">Belongs to the short-chain dehydrogenases/reductases (SDR) family.</text>
</comment>
<dbReference type="PRINTS" id="PR00081">
    <property type="entry name" value="GDHRDH"/>
</dbReference>
<dbReference type="InterPro" id="IPR036291">
    <property type="entry name" value="NAD(P)-bd_dom_sf"/>
</dbReference>